<dbReference type="Proteomes" id="UP000321393">
    <property type="component" value="Unassembled WGS sequence"/>
</dbReference>
<reference evidence="3 4" key="1">
    <citation type="submission" date="2019-08" db="EMBL/GenBank/DDBJ databases">
        <title>Draft genome sequences of two oriental melons (Cucumis melo L. var makuwa).</title>
        <authorList>
            <person name="Kwon S.-Y."/>
        </authorList>
    </citation>
    <scope>NUCLEOTIDE SEQUENCE [LARGE SCALE GENOMIC DNA]</scope>
    <source>
        <strain evidence="4">cv. Chang Bougi</strain>
        <strain evidence="3">cv. SW 3</strain>
        <tissue evidence="1">Leaf</tissue>
    </source>
</reference>
<evidence type="ECO:0000313" key="1">
    <source>
        <dbReference type="EMBL" id="KAA0042441.1"/>
    </source>
</evidence>
<sequence>MSRQGTRALHKQPSPLPSVAYRVSVSTSPPAVGRCLAVTIIARTLSLGKHGFAVGSTELISRCMLAYPIRVVPAWPACLGTSSGYATDQFVLDVPLGHQRLDFVPTGSYVAGRGRGKGKGKLASDQK</sequence>
<dbReference type="EMBL" id="SSTE01016048">
    <property type="protein sequence ID" value="KAA0042441.1"/>
    <property type="molecule type" value="Genomic_DNA"/>
</dbReference>
<evidence type="ECO:0000313" key="3">
    <source>
        <dbReference type="Proteomes" id="UP000321393"/>
    </source>
</evidence>
<proteinExistence type="predicted"/>
<name>A0A5A7TLI3_CUCMM</name>
<gene>
    <name evidence="2" type="ORF">E5676_scaffold121G001240</name>
    <name evidence="1" type="ORF">E6C27_scaffold266G00200</name>
</gene>
<evidence type="ECO:0000313" key="2">
    <source>
        <dbReference type="EMBL" id="TYK03503.1"/>
    </source>
</evidence>
<protein>
    <submittedName>
        <fullName evidence="1">Uncharacterized protein</fullName>
    </submittedName>
</protein>
<dbReference type="AlphaFoldDB" id="A0A5A7TLI3"/>
<comment type="caution">
    <text evidence="1">The sequence shown here is derived from an EMBL/GenBank/DDBJ whole genome shotgun (WGS) entry which is preliminary data.</text>
</comment>
<accession>A0A5A7TLI3</accession>
<organism evidence="1 3">
    <name type="scientific">Cucumis melo var. makuwa</name>
    <name type="common">Oriental melon</name>
    <dbReference type="NCBI Taxonomy" id="1194695"/>
    <lineage>
        <taxon>Eukaryota</taxon>
        <taxon>Viridiplantae</taxon>
        <taxon>Streptophyta</taxon>
        <taxon>Embryophyta</taxon>
        <taxon>Tracheophyta</taxon>
        <taxon>Spermatophyta</taxon>
        <taxon>Magnoliopsida</taxon>
        <taxon>eudicotyledons</taxon>
        <taxon>Gunneridae</taxon>
        <taxon>Pentapetalae</taxon>
        <taxon>rosids</taxon>
        <taxon>fabids</taxon>
        <taxon>Cucurbitales</taxon>
        <taxon>Cucurbitaceae</taxon>
        <taxon>Benincaseae</taxon>
        <taxon>Cucumis</taxon>
    </lineage>
</organism>
<evidence type="ECO:0000313" key="4">
    <source>
        <dbReference type="Proteomes" id="UP000321947"/>
    </source>
</evidence>
<dbReference type="EMBL" id="SSTD01014931">
    <property type="protein sequence ID" value="TYK03503.1"/>
    <property type="molecule type" value="Genomic_DNA"/>
</dbReference>
<dbReference type="Proteomes" id="UP000321947">
    <property type="component" value="Unassembled WGS sequence"/>
</dbReference>